<sequence length="60" mass="6729">MARSKGFFGSALRRWVNQLQQERGGVLCRVEHNVDSLVRTVITLGLAPWFSQPSTEDPGE</sequence>
<protein>
    <submittedName>
        <fullName evidence="1">Uncharacterized protein</fullName>
    </submittedName>
</protein>
<evidence type="ECO:0000313" key="1">
    <source>
        <dbReference type="EMBL" id="AXA24767.1"/>
    </source>
</evidence>
<dbReference type="Proteomes" id="UP000251617">
    <property type="component" value="Chromosome"/>
</dbReference>
<name>A0AAD0L8B3_PSEPU</name>
<evidence type="ECO:0000313" key="2">
    <source>
        <dbReference type="Proteomes" id="UP000251617"/>
    </source>
</evidence>
<dbReference type="EMBL" id="CP030750">
    <property type="protein sequence ID" value="AXA24767.1"/>
    <property type="molecule type" value="Genomic_DNA"/>
</dbReference>
<dbReference type="AlphaFoldDB" id="A0AAD0L8B3"/>
<accession>A0AAD0L8B3</accession>
<proteinExistence type="predicted"/>
<organism evidence="1 2">
    <name type="scientific">Pseudomonas putida</name>
    <name type="common">Arthrobacter siderocapsulatus</name>
    <dbReference type="NCBI Taxonomy" id="303"/>
    <lineage>
        <taxon>Bacteria</taxon>
        <taxon>Pseudomonadati</taxon>
        <taxon>Pseudomonadota</taxon>
        <taxon>Gammaproteobacteria</taxon>
        <taxon>Pseudomonadales</taxon>
        <taxon>Pseudomonadaceae</taxon>
        <taxon>Pseudomonas</taxon>
    </lineage>
</organism>
<reference evidence="1 2" key="1">
    <citation type="submission" date="2018-06" db="EMBL/GenBank/DDBJ databases">
        <title>The genome of Pseudomonas putida NX-1, a lignin degrader.</title>
        <authorList>
            <person name="Xu Z."/>
        </authorList>
    </citation>
    <scope>NUCLEOTIDE SEQUENCE [LARGE SCALE GENOMIC DNA]</scope>
    <source>
        <strain evidence="1 2">NX-1</strain>
    </source>
</reference>
<gene>
    <name evidence="1" type="ORF">C1S65_11825</name>
</gene>